<dbReference type="GO" id="GO:0006260">
    <property type="term" value="P:DNA replication"/>
    <property type="evidence" value="ECO:0007669"/>
    <property type="project" value="InterPro"/>
</dbReference>
<sequence length="238" mass="27560">MLYLIYGPDTVKAQNKYNDLIASLRTKQPNSAVFLLNRENFNAGQWAELLVGQSLFYEKYIVGLNRLLNEKEFGELVIKNLAVISQSPHIFILIEETIDLKIFEQIEKSADKVLFFKKEETEAEEKGNEFAVAEALARRDKKKLWLEYNRSLAEGKEADMVFWQIWWQLRMLLIAKTTKQKAPKSIKPFVFSKAVRGAGNYSEDELKSLAGKLVNFYHKHFIGSENFVFGLEKIILEI</sequence>
<dbReference type="AlphaFoldDB" id="A0A1G2QCL4"/>
<dbReference type="SUPFAM" id="SSF48019">
    <property type="entry name" value="post-AAA+ oligomerization domain-like"/>
    <property type="match status" value="1"/>
</dbReference>
<organism evidence="1 2">
    <name type="scientific">Candidatus Vogelbacteria bacterium RIFOXYB1_FULL_42_16</name>
    <dbReference type="NCBI Taxonomy" id="1802436"/>
    <lineage>
        <taxon>Bacteria</taxon>
        <taxon>Candidatus Vogeliibacteriota</taxon>
    </lineage>
</organism>
<dbReference type="Proteomes" id="UP000176222">
    <property type="component" value="Unassembled WGS sequence"/>
</dbReference>
<accession>A0A1G2QCL4</accession>
<comment type="caution">
    <text evidence="1">The sequence shown here is derived from an EMBL/GenBank/DDBJ whole genome shotgun (WGS) entry which is preliminary data.</text>
</comment>
<dbReference type="GO" id="GO:0003677">
    <property type="term" value="F:DNA binding"/>
    <property type="evidence" value="ECO:0007669"/>
    <property type="project" value="InterPro"/>
</dbReference>
<name>A0A1G2QCL4_9BACT</name>
<proteinExistence type="predicted"/>
<evidence type="ECO:0000313" key="1">
    <source>
        <dbReference type="EMBL" id="OHA58310.1"/>
    </source>
</evidence>
<dbReference type="Gene3D" id="1.20.272.10">
    <property type="match status" value="1"/>
</dbReference>
<dbReference type="STRING" id="1802436.A2370_01590"/>
<dbReference type="EMBL" id="MHTH01000011">
    <property type="protein sequence ID" value="OHA58310.1"/>
    <property type="molecule type" value="Genomic_DNA"/>
</dbReference>
<dbReference type="InterPro" id="IPR008921">
    <property type="entry name" value="DNA_pol3_clamp-load_cplx_C"/>
</dbReference>
<gene>
    <name evidence="1" type="ORF">A2370_01590</name>
</gene>
<evidence type="ECO:0000313" key="2">
    <source>
        <dbReference type="Proteomes" id="UP000176222"/>
    </source>
</evidence>
<protein>
    <recommendedName>
        <fullName evidence="3">DNA polymerase III delta N-terminal domain-containing protein</fullName>
    </recommendedName>
</protein>
<evidence type="ECO:0008006" key="3">
    <source>
        <dbReference type="Google" id="ProtNLM"/>
    </source>
</evidence>
<reference evidence="1 2" key="1">
    <citation type="journal article" date="2016" name="Nat. Commun.">
        <title>Thousands of microbial genomes shed light on interconnected biogeochemical processes in an aquifer system.</title>
        <authorList>
            <person name="Anantharaman K."/>
            <person name="Brown C.T."/>
            <person name="Hug L.A."/>
            <person name="Sharon I."/>
            <person name="Castelle C.J."/>
            <person name="Probst A.J."/>
            <person name="Thomas B.C."/>
            <person name="Singh A."/>
            <person name="Wilkins M.J."/>
            <person name="Karaoz U."/>
            <person name="Brodie E.L."/>
            <person name="Williams K.H."/>
            <person name="Hubbard S.S."/>
            <person name="Banfield J.F."/>
        </authorList>
    </citation>
    <scope>NUCLEOTIDE SEQUENCE [LARGE SCALE GENOMIC DNA]</scope>
</reference>